<dbReference type="EMBL" id="JBITGY010000001">
    <property type="protein sequence ID" value="MFI6495998.1"/>
    <property type="molecule type" value="Genomic_DNA"/>
</dbReference>
<evidence type="ECO:0000313" key="2">
    <source>
        <dbReference type="Proteomes" id="UP001612741"/>
    </source>
</evidence>
<comment type="caution">
    <text evidence="1">The sequence shown here is derived from an EMBL/GenBank/DDBJ whole genome shotgun (WGS) entry which is preliminary data.</text>
</comment>
<organism evidence="1 2">
    <name type="scientific">Nonomuraea typhae</name>
    <dbReference type="NCBI Taxonomy" id="2603600"/>
    <lineage>
        <taxon>Bacteria</taxon>
        <taxon>Bacillati</taxon>
        <taxon>Actinomycetota</taxon>
        <taxon>Actinomycetes</taxon>
        <taxon>Streptosporangiales</taxon>
        <taxon>Streptosporangiaceae</taxon>
        <taxon>Nonomuraea</taxon>
    </lineage>
</organism>
<accession>A0ABW7YJC7</accession>
<reference evidence="1 2" key="1">
    <citation type="submission" date="2024-10" db="EMBL/GenBank/DDBJ databases">
        <title>The Natural Products Discovery Center: Release of the First 8490 Sequenced Strains for Exploring Actinobacteria Biosynthetic Diversity.</title>
        <authorList>
            <person name="Kalkreuter E."/>
            <person name="Kautsar S.A."/>
            <person name="Yang D."/>
            <person name="Bader C.D."/>
            <person name="Teijaro C.N."/>
            <person name="Fluegel L."/>
            <person name="Davis C.M."/>
            <person name="Simpson J.R."/>
            <person name="Lauterbach L."/>
            <person name="Steele A.D."/>
            <person name="Gui C."/>
            <person name="Meng S."/>
            <person name="Li G."/>
            <person name="Viehrig K."/>
            <person name="Ye F."/>
            <person name="Su P."/>
            <person name="Kiefer A.F."/>
            <person name="Nichols A."/>
            <person name="Cepeda A.J."/>
            <person name="Yan W."/>
            <person name="Fan B."/>
            <person name="Jiang Y."/>
            <person name="Adhikari A."/>
            <person name="Zheng C.-J."/>
            <person name="Schuster L."/>
            <person name="Cowan T.M."/>
            <person name="Smanski M.J."/>
            <person name="Chevrette M.G."/>
            <person name="De Carvalho L.P.S."/>
            <person name="Shen B."/>
        </authorList>
    </citation>
    <scope>NUCLEOTIDE SEQUENCE [LARGE SCALE GENOMIC DNA]</scope>
    <source>
        <strain evidence="1 2">NPDC050545</strain>
    </source>
</reference>
<sequence>MSKVDWRAGRSPGREHGYLGSQLVAVLEPHEGPFAGSFRLDVLLPGCGGEKLVQHDETGKAKEYFDKVILPRWLKQTGLQFIPPKKPTANAVDTFTDAEGTVLNVGDTVQAKLTSFDGPSHLFGVQLTIVKLGRTKVSVGNKNLYGDQLWSVSSQTLVRIQLTEGGR</sequence>
<evidence type="ECO:0000313" key="1">
    <source>
        <dbReference type="EMBL" id="MFI6495998.1"/>
    </source>
</evidence>
<dbReference type="RefSeq" id="WP_397077850.1">
    <property type="nucleotide sequence ID" value="NZ_JBITGY010000001.1"/>
</dbReference>
<proteinExistence type="predicted"/>
<dbReference type="Proteomes" id="UP001612741">
    <property type="component" value="Unassembled WGS sequence"/>
</dbReference>
<name>A0ABW7YJC7_9ACTN</name>
<protein>
    <recommendedName>
        <fullName evidence="3">S1 motif domain-containing protein</fullName>
    </recommendedName>
</protein>
<evidence type="ECO:0008006" key="3">
    <source>
        <dbReference type="Google" id="ProtNLM"/>
    </source>
</evidence>
<gene>
    <name evidence="1" type="ORF">ACIBG2_01355</name>
</gene>
<keyword evidence="2" id="KW-1185">Reference proteome</keyword>